<dbReference type="Pfam" id="PF00534">
    <property type="entry name" value="Glycos_transf_1"/>
    <property type="match status" value="1"/>
</dbReference>
<dbReference type="OrthoDB" id="9816564at2"/>
<dbReference type="InterPro" id="IPR001296">
    <property type="entry name" value="Glyco_trans_1"/>
</dbReference>
<dbReference type="Gene3D" id="3.40.50.2000">
    <property type="entry name" value="Glycogen Phosphorylase B"/>
    <property type="match status" value="1"/>
</dbReference>
<comment type="caution">
    <text evidence="3">The sequence shown here is derived from an EMBL/GenBank/DDBJ whole genome shotgun (WGS) entry which is preliminary data.</text>
</comment>
<dbReference type="EMBL" id="RCNR01000008">
    <property type="protein sequence ID" value="MUH35444.1"/>
    <property type="molecule type" value="Genomic_DNA"/>
</dbReference>
<dbReference type="PANTHER" id="PTHR46401">
    <property type="entry name" value="GLYCOSYLTRANSFERASE WBBK-RELATED"/>
    <property type="match status" value="1"/>
</dbReference>
<keyword evidence="1 3" id="KW-0808">Transferase</keyword>
<evidence type="ECO:0000313" key="3">
    <source>
        <dbReference type="EMBL" id="MUH35444.1"/>
    </source>
</evidence>
<protein>
    <submittedName>
        <fullName evidence="3">Glycosyltransferase</fullName>
    </submittedName>
</protein>
<name>A0A7X2ZSC1_9FLAO</name>
<reference evidence="3 4" key="1">
    <citation type="journal article" date="2019" name="Mar. Drugs">
        <title>Comparative Genomics and CAZyme Genome Repertoires of Marine Zobellia amurskyensis KMM 3526(T) and Zobellia laminariae KMM 3676(T).</title>
        <authorList>
            <person name="Chernysheva N."/>
            <person name="Bystritskaya E."/>
            <person name="Stenkova A."/>
            <person name="Golovkin I."/>
            <person name="Nedashkovskaya O."/>
            <person name="Isaeva M."/>
        </authorList>
    </citation>
    <scope>NUCLEOTIDE SEQUENCE [LARGE SCALE GENOMIC DNA]</scope>
    <source>
        <strain evidence="3 4">KMM 3526</strain>
    </source>
</reference>
<dbReference type="Proteomes" id="UP000540519">
    <property type="component" value="Unassembled WGS sequence"/>
</dbReference>
<sequence length="395" mass="45694">MRNQKHVIFLGEARFPYGLASVQRMTLMARALLHENIKATIICRKGSWNQGEHPDFEYEGIYEGINYIYTSKEVHKPSGFVNRNLQKFRGVYGEYQYLKKLKKEGEISMAVLSNRKLIHVFRYLLFASLFKFPIAINLVEMASSMQHKRSFSRKINDYVLDKWVVKFYDGALPISDKLMSFYGNACPAKPNLKLPIVCDFDKFNIAREPSEPYFLYCGSISYREVIDFILEAYKRIAQDESVKLYMIVSGESQKEVARFQQEMNNVFKTNPIQLFSNIPYSDLVNLYVNAKALLIPLRPTVQDTSRFPHKIGEYLASGNPVVTTNIGEIPNYFEDEVTALMAEKYDVNAFAEKMKFVVDNPEKAEEIGLNGQRLGLREFDYRTHGSRLNKFIESL</sequence>
<evidence type="ECO:0000259" key="2">
    <source>
        <dbReference type="Pfam" id="PF00534"/>
    </source>
</evidence>
<accession>A0A7X2ZSC1</accession>
<proteinExistence type="predicted"/>
<dbReference type="AlphaFoldDB" id="A0A7X2ZSC1"/>
<organism evidence="3 4">
    <name type="scientific">Zobellia amurskyensis</name>
    <dbReference type="NCBI Taxonomy" id="248905"/>
    <lineage>
        <taxon>Bacteria</taxon>
        <taxon>Pseudomonadati</taxon>
        <taxon>Bacteroidota</taxon>
        <taxon>Flavobacteriia</taxon>
        <taxon>Flavobacteriales</taxon>
        <taxon>Flavobacteriaceae</taxon>
        <taxon>Zobellia</taxon>
    </lineage>
</organism>
<dbReference type="SUPFAM" id="SSF53756">
    <property type="entry name" value="UDP-Glycosyltransferase/glycogen phosphorylase"/>
    <property type="match status" value="1"/>
</dbReference>
<dbReference type="PANTHER" id="PTHR46401:SF2">
    <property type="entry name" value="GLYCOSYLTRANSFERASE WBBK-RELATED"/>
    <property type="match status" value="1"/>
</dbReference>
<dbReference type="GO" id="GO:0016757">
    <property type="term" value="F:glycosyltransferase activity"/>
    <property type="evidence" value="ECO:0007669"/>
    <property type="project" value="InterPro"/>
</dbReference>
<keyword evidence="4" id="KW-1185">Reference proteome</keyword>
<dbReference type="GO" id="GO:0009103">
    <property type="term" value="P:lipopolysaccharide biosynthetic process"/>
    <property type="evidence" value="ECO:0007669"/>
    <property type="project" value="TreeGrafter"/>
</dbReference>
<feature type="domain" description="Glycosyl transferase family 1" evidence="2">
    <location>
        <begin position="201"/>
        <end position="372"/>
    </location>
</feature>
<evidence type="ECO:0000313" key="4">
    <source>
        <dbReference type="Proteomes" id="UP000540519"/>
    </source>
</evidence>
<evidence type="ECO:0000256" key="1">
    <source>
        <dbReference type="ARBA" id="ARBA00022679"/>
    </source>
</evidence>
<gene>
    <name evidence="3" type="ORF">D9O36_06300</name>
</gene>